<reference evidence="1" key="1">
    <citation type="submission" date="2018-05" db="EMBL/GenBank/DDBJ databases">
        <title>Draft genome of Mucuna pruriens seed.</title>
        <authorList>
            <person name="Nnadi N.E."/>
            <person name="Vos R."/>
            <person name="Hasami M.H."/>
            <person name="Devisetty U.K."/>
            <person name="Aguiy J.C."/>
        </authorList>
    </citation>
    <scope>NUCLEOTIDE SEQUENCE [LARGE SCALE GENOMIC DNA]</scope>
    <source>
        <strain evidence="1">JCA_2017</strain>
    </source>
</reference>
<sequence length="134" mass="15025">MTAYQTPLGMSPYQIFFSKLHSRWDGPFVITNVFPYGVVELKDETTNSTFQDEIRVKDRLGMGVARHPIRLPLGSYPTRVCLSLLRTPPSLEGSKSTEDFHLGVPDMVGPEFMGARLGDQGAKAELYLRHPLTK</sequence>
<name>A0A371GHU0_MUCPR</name>
<dbReference type="Proteomes" id="UP000257109">
    <property type="component" value="Unassembled WGS sequence"/>
</dbReference>
<accession>A0A371GHU0</accession>
<organism evidence="1 2">
    <name type="scientific">Mucuna pruriens</name>
    <name type="common">Velvet bean</name>
    <name type="synonym">Dolichos pruriens</name>
    <dbReference type="NCBI Taxonomy" id="157652"/>
    <lineage>
        <taxon>Eukaryota</taxon>
        <taxon>Viridiplantae</taxon>
        <taxon>Streptophyta</taxon>
        <taxon>Embryophyta</taxon>
        <taxon>Tracheophyta</taxon>
        <taxon>Spermatophyta</taxon>
        <taxon>Magnoliopsida</taxon>
        <taxon>eudicotyledons</taxon>
        <taxon>Gunneridae</taxon>
        <taxon>Pentapetalae</taxon>
        <taxon>rosids</taxon>
        <taxon>fabids</taxon>
        <taxon>Fabales</taxon>
        <taxon>Fabaceae</taxon>
        <taxon>Papilionoideae</taxon>
        <taxon>50 kb inversion clade</taxon>
        <taxon>NPAAA clade</taxon>
        <taxon>indigoferoid/millettioid clade</taxon>
        <taxon>Phaseoleae</taxon>
        <taxon>Mucuna</taxon>
    </lineage>
</organism>
<evidence type="ECO:0000313" key="2">
    <source>
        <dbReference type="Proteomes" id="UP000257109"/>
    </source>
</evidence>
<dbReference type="OrthoDB" id="1741700at2759"/>
<proteinExistence type="predicted"/>
<dbReference type="AlphaFoldDB" id="A0A371GHU0"/>
<protein>
    <submittedName>
        <fullName evidence="1">Uncharacterized protein</fullName>
    </submittedName>
</protein>
<dbReference type="EMBL" id="QJKJ01005481">
    <property type="protein sequence ID" value="RDX90128.1"/>
    <property type="molecule type" value="Genomic_DNA"/>
</dbReference>
<evidence type="ECO:0000313" key="1">
    <source>
        <dbReference type="EMBL" id="RDX90128.1"/>
    </source>
</evidence>
<feature type="non-terminal residue" evidence="1">
    <location>
        <position position="1"/>
    </location>
</feature>
<keyword evidence="2" id="KW-1185">Reference proteome</keyword>
<comment type="caution">
    <text evidence="1">The sequence shown here is derived from an EMBL/GenBank/DDBJ whole genome shotgun (WGS) entry which is preliminary data.</text>
</comment>
<gene>
    <name evidence="1" type="ORF">CR513_28040</name>
</gene>